<keyword evidence="4" id="KW-0808">Transferase</keyword>
<dbReference type="PANTHER" id="PTHR10367">
    <property type="entry name" value="MRNA-CAPPING ENZYME"/>
    <property type="match status" value="1"/>
</dbReference>
<keyword evidence="6 16" id="KW-0547">Nucleotide-binding</keyword>
<keyword evidence="11" id="KW-0342">GTP-binding</keyword>
<comment type="caution">
    <text evidence="16">Lacks conserved residue(s) required for the propagation of feature annotation.</text>
</comment>
<dbReference type="PROSITE" id="PS51456">
    <property type="entry name" value="MYOSIN_MOTOR"/>
    <property type="match status" value="1"/>
</dbReference>
<dbReference type="Pfam" id="PF00063">
    <property type="entry name" value="Myosin_head"/>
    <property type="match status" value="1"/>
</dbReference>
<dbReference type="InterPro" id="IPR036322">
    <property type="entry name" value="WD40_repeat_dom_sf"/>
</dbReference>
<dbReference type="InterPro" id="IPR029021">
    <property type="entry name" value="Prot-tyrosine_phosphatase-like"/>
</dbReference>
<keyword evidence="3" id="KW-0507">mRNA processing</keyword>
<dbReference type="STRING" id="94128.A0A2A3ELR4"/>
<dbReference type="SMART" id="SM00320">
    <property type="entry name" value="WD40"/>
    <property type="match status" value="4"/>
</dbReference>
<sequence>MSNWNESKGPIPPRWLHCPRKAIKLIQNKFLAFKTPLSSSYDSQVPEECRFTVDMLFASLKSQKIKLGLWIDLTNTTRFYDKKSLEAYGCKYLKLQCRGHGETPSEEQTRTFVQVCKKFISYNPLEVIGVHCTHGFNRTGFLIISYLVETDGTSVDAGLAEFANVRPPGIYKGDYIQELFRRYDDIEDAPDPPPRPAWCLEYDDSNVEDRDEGPSTDNDNYNQDIFNKRRRREFNNKNPVFMAGIPGVKPILDNRKLSGIQRRVQDICSWKSTGFPGSQPVSMDEDNIRLLHEKPYRVSWKADGTRYMMLIQADGEIYFIDRDNSVFQVNGMTFPHPRDISRTLKDTLLDGEMVIDKADGKEYPRYLVYDVVMYDSRDVSKLRFHPDRFCIIEREIIGGRHRAMKEGKLRKEMEPFSVRLKSFWDVIQAASLLSEKFAKQLGHEPDGLIFQPANEPYCPGLSREVLKWKPLSHNSVDFRLKIVTESGEGILPQKIGQLYVGGIKEPFDRMKVTKQIKDLNNAIIECKFENGKWVFMRERTDKSFPNSFSTAQSVCKSIIKPITTERLLDYINRHRFLQDDSDLMPPPNKKHRTVLLWYTKELTIKEKRSLRVNVEFDHATLVRWSPDGKAFLIHKAVANTIEVYKISKKSDGTLASATKALEFSKRHTEDVVGMDIACTGKYIITCSKLNDLIVWDLKGQILTTIELHLGSTYRARISPCGRFIGTSGFTPDVNIWEVVFSKSGEFKQVTKAFDLAGHSSGILDFTFSADSSSMATVSKDGTYRLYDTKIEFEKGEDPHVLQTVQWENTSIANIMLSPNTEVLVISHGSSLSFYSTITGLLDTTIEDIFLGPITCLAFDTVGEYILVAGDRHIKIFRNVTGYRVAIESAKRKLMQKQTSATKERLEKLIEDNRKFLQIMGEKYTLQQPISLIEWNLINDLNDLPENKDIIIDFLLERLQHGQIYTWVDSLLLTLNPNNEALTSHLYHSSKLTSKFDKQITTTYETSPHIFTIAAKAHYNLTKKFRQNSQVIIISGETGTGKTFNVYKCLEFFSNINKASIQFSQEDYTNNVMLRITDACHLISVFTTACTEKNEISSRHGELIKLHYKNNIISGATINSFLLERSRVTRGSDNFQIFYQMIFGISEIELEDFYLSKDKDYDILNSIDYEKQKYFQNGFQDTLSALDMLDFKPDQKKQIFQVLALLIHMGNIKFIKNSEICIIDFNNNKSKEALKNSCILGSLTEDTMIKLLTTVLINPQSIWRKHTSYHRYLVTVDACRNRLHSIIRHIYDLLFHWILNHTNNILSLKQQYSQWLGILDIFGFESFNKNGMEQLCVNYVNEKMQQYFIESYVKNNHNNLQEENFIEIYNPLHTINLYKERLNVIEKNLFLTLNDQFSLQACQSFIVIDTLKIVQLVHKNLLNIQKEILSEKEGNFIIEHYSGPVAYSIEDILSKNTDKVPSEISLIFSTSKNKFLQSLINIEERQYLHIVKSTTKKKTMLAKLKYNMDILIKELSKCDLHYVRCVKPNRLINHEWDRKDFQKQLACIGIFDALSLAKCKYPIHFSYRDFYFRYSKKSTKTINFEKCKLIMESIISKKDLQTQVHFGKQLIFLTQHIFLILESYKRNYHIKCVNKIQEFWIRHKYKITLPILKYVTNNYQVQNISEMNKNIIFVKIIFDHELKKLNTFQKNNNIFFTNSIFFKNNDKTSYSNFVIKNTKDDKNINMYKNLKTHSQKENKNDSIKILNTLEKVYILKNSQTNLKNLNYQFNPMYIKSFIKNDTSKFMRKINTNNFLKVKYSKNTYKHSDIMNTCNNNNNNLLKQYLGLHISLIHIDSTKKNYEKESSIYHKTENTNLIQMDSYPLFYKNGILSRRRLAAIPIRMHIRTTCLINSHILPHNKLPQGLQDCL</sequence>
<dbReference type="Gene3D" id="1.10.10.820">
    <property type="match status" value="1"/>
</dbReference>
<dbReference type="GO" id="GO:0016459">
    <property type="term" value="C:myosin complex"/>
    <property type="evidence" value="ECO:0007669"/>
    <property type="project" value="UniProtKB-KW"/>
</dbReference>
<dbReference type="InterPro" id="IPR027417">
    <property type="entry name" value="P-loop_NTPase"/>
</dbReference>
<dbReference type="Gene3D" id="1.20.120.720">
    <property type="entry name" value="Myosin VI head, motor domain, U50 subdomain"/>
    <property type="match status" value="1"/>
</dbReference>
<dbReference type="EC" id="2.7.7.50" evidence="2"/>
<reference evidence="21 22" key="1">
    <citation type="submission" date="2014-07" db="EMBL/GenBank/DDBJ databases">
        <title>Genomic and transcriptomic analysis on Apis cerana provide comprehensive insights into honey bee biology.</title>
        <authorList>
            <person name="Diao Q."/>
            <person name="Sun L."/>
            <person name="Zheng H."/>
            <person name="Zheng H."/>
            <person name="Xu S."/>
            <person name="Wang S."/>
            <person name="Zeng Z."/>
            <person name="Hu F."/>
            <person name="Su S."/>
            <person name="Wu J."/>
        </authorList>
    </citation>
    <scope>NUCLEOTIDE SEQUENCE [LARGE SCALE GENOMIC DNA]</scope>
    <source>
        <tissue evidence="21">Pupae without intestine</tissue>
    </source>
</reference>
<comment type="subcellular location">
    <subcellularLocation>
        <location evidence="1">Nucleus</location>
    </subcellularLocation>
</comment>
<dbReference type="InterPro" id="IPR013846">
    <property type="entry name" value="mRNA_cap_enzyme_C"/>
</dbReference>
<keyword evidence="15" id="KW-0853">WD repeat</keyword>
<feature type="compositionally biased region" description="Acidic residues" evidence="17">
    <location>
        <begin position="201"/>
        <end position="211"/>
    </location>
</feature>
<dbReference type="SUPFAM" id="SSF56091">
    <property type="entry name" value="DNA ligase/mRNA capping enzyme, catalytic domain"/>
    <property type="match status" value="1"/>
</dbReference>
<evidence type="ECO:0000256" key="11">
    <source>
        <dbReference type="ARBA" id="ARBA00023134"/>
    </source>
</evidence>
<evidence type="ECO:0000256" key="10">
    <source>
        <dbReference type="ARBA" id="ARBA00023123"/>
    </source>
</evidence>
<dbReference type="SUPFAM" id="SSF50978">
    <property type="entry name" value="WD40 repeat-like"/>
    <property type="match status" value="1"/>
</dbReference>
<dbReference type="GO" id="GO:0016787">
    <property type="term" value="F:hydrolase activity"/>
    <property type="evidence" value="ECO:0007669"/>
    <property type="project" value="UniProtKB-KW"/>
</dbReference>
<keyword evidence="5" id="KW-0548">Nucleotidyltransferase</keyword>
<dbReference type="PROSITE" id="PS50082">
    <property type="entry name" value="WD_REPEATS_2"/>
    <property type="match status" value="1"/>
</dbReference>
<keyword evidence="22" id="KW-1185">Reference proteome</keyword>
<evidence type="ECO:0000256" key="17">
    <source>
        <dbReference type="SAM" id="MobiDB-lite"/>
    </source>
</evidence>
<evidence type="ECO:0000256" key="4">
    <source>
        <dbReference type="ARBA" id="ARBA00022679"/>
    </source>
</evidence>
<keyword evidence="16" id="KW-0009">Actin-binding</keyword>
<feature type="repeat" description="WD" evidence="15">
    <location>
        <begin position="755"/>
        <end position="787"/>
    </location>
</feature>
<comment type="similarity">
    <text evidence="16">Belongs to the TRAFAC class myosin-kinesin ATPase superfamily. Myosin family.</text>
</comment>
<gene>
    <name evidence="21" type="ORF">APICC_07901</name>
</gene>
<evidence type="ECO:0000256" key="9">
    <source>
        <dbReference type="ARBA" id="ARBA00023042"/>
    </source>
</evidence>
<dbReference type="SUPFAM" id="SSF52540">
    <property type="entry name" value="P-loop containing nucleoside triphosphate hydrolases"/>
    <property type="match status" value="1"/>
</dbReference>
<dbReference type="Pfam" id="PF00400">
    <property type="entry name" value="WD40"/>
    <property type="match status" value="2"/>
</dbReference>
<dbReference type="PROSITE" id="PS50054">
    <property type="entry name" value="TYR_PHOSPHATASE_DUAL"/>
    <property type="match status" value="1"/>
</dbReference>
<evidence type="ECO:0000256" key="2">
    <source>
        <dbReference type="ARBA" id="ARBA00012475"/>
    </source>
</evidence>
<evidence type="ECO:0000256" key="16">
    <source>
        <dbReference type="PROSITE-ProRule" id="PRU00782"/>
    </source>
</evidence>
<dbReference type="CDD" id="cd07895">
    <property type="entry name" value="Adenylation_mRNA_capping"/>
    <property type="match status" value="1"/>
</dbReference>
<dbReference type="FunFam" id="3.30.470.30:FF:000040">
    <property type="entry name" value="mRNA-capping enzyme"/>
    <property type="match status" value="1"/>
</dbReference>
<keyword evidence="10 16" id="KW-0518">Myosin</keyword>
<accession>A0A2A3ELR4</accession>
<dbReference type="PROSITE" id="PS00383">
    <property type="entry name" value="TYR_PHOSPHATASE_1"/>
    <property type="match status" value="1"/>
</dbReference>
<dbReference type="InterPro" id="IPR001680">
    <property type="entry name" value="WD40_rpt"/>
</dbReference>
<dbReference type="GO" id="GO:0005525">
    <property type="term" value="F:GTP binding"/>
    <property type="evidence" value="ECO:0007669"/>
    <property type="project" value="UniProtKB-KW"/>
</dbReference>
<protein>
    <recommendedName>
        <fullName evidence="2">mRNA guanylyltransferase</fullName>
        <ecNumber evidence="2">2.7.7.50</ecNumber>
    </recommendedName>
</protein>
<dbReference type="PRINTS" id="PR00193">
    <property type="entry name" value="MYOSINHEAVY"/>
</dbReference>
<dbReference type="GO" id="GO:0003779">
    <property type="term" value="F:actin binding"/>
    <property type="evidence" value="ECO:0007669"/>
    <property type="project" value="UniProtKB-KW"/>
</dbReference>
<dbReference type="InterPro" id="IPR020422">
    <property type="entry name" value="TYR_PHOSPHATASE_DUAL_dom"/>
</dbReference>
<dbReference type="InterPro" id="IPR016130">
    <property type="entry name" value="Tyr_Pase_AS"/>
</dbReference>
<dbReference type="Gene3D" id="1.20.58.530">
    <property type="match status" value="1"/>
</dbReference>
<evidence type="ECO:0000256" key="8">
    <source>
        <dbReference type="ARBA" id="ARBA00022840"/>
    </source>
</evidence>
<dbReference type="Gene3D" id="2.40.50.140">
    <property type="entry name" value="Nucleic acid-binding proteins"/>
    <property type="match status" value="1"/>
</dbReference>
<feature type="domain" description="Myosin motor" evidence="20">
    <location>
        <begin position="934"/>
        <end position="1625"/>
    </location>
</feature>
<dbReference type="GO" id="GO:0004484">
    <property type="term" value="F:mRNA guanylyltransferase activity"/>
    <property type="evidence" value="ECO:0007669"/>
    <property type="project" value="UniProtKB-EC"/>
</dbReference>
<evidence type="ECO:0000256" key="1">
    <source>
        <dbReference type="ARBA" id="ARBA00004123"/>
    </source>
</evidence>
<dbReference type="FunFam" id="3.90.190.10:FF:000040">
    <property type="entry name" value="mRNA-capping enzyme"/>
    <property type="match status" value="1"/>
</dbReference>
<dbReference type="PANTHER" id="PTHR10367:SF17">
    <property type="entry name" value="MRNA-CAPPING ENZYME"/>
    <property type="match status" value="1"/>
</dbReference>
<evidence type="ECO:0000313" key="22">
    <source>
        <dbReference type="Proteomes" id="UP000242457"/>
    </source>
</evidence>
<comment type="catalytic activity">
    <reaction evidence="14">
        <text>a 5'-end diphospho-ribonucleoside in mRNA + GTP + H(+) = a 5'-end (5'-triphosphoguanosine)-ribonucleoside in mRNA + diphosphate</text>
        <dbReference type="Rhea" id="RHEA:67012"/>
        <dbReference type="Rhea" id="RHEA-COMP:17165"/>
        <dbReference type="Rhea" id="RHEA-COMP:17166"/>
        <dbReference type="ChEBI" id="CHEBI:15378"/>
        <dbReference type="ChEBI" id="CHEBI:33019"/>
        <dbReference type="ChEBI" id="CHEBI:37565"/>
        <dbReference type="ChEBI" id="CHEBI:167616"/>
        <dbReference type="ChEBI" id="CHEBI:167617"/>
        <dbReference type="EC" id="2.7.7.50"/>
    </reaction>
    <physiologicalReaction direction="left-to-right" evidence="14">
        <dbReference type="Rhea" id="RHEA:67013"/>
    </physiologicalReaction>
</comment>
<dbReference type="SUPFAM" id="SSF50249">
    <property type="entry name" value="Nucleic acid-binding proteins"/>
    <property type="match status" value="1"/>
</dbReference>
<feature type="region of interest" description="Disordered" evidence="17">
    <location>
        <begin position="185"/>
        <end position="222"/>
    </location>
</feature>
<dbReference type="CDD" id="cd17664">
    <property type="entry name" value="Mce1_N"/>
    <property type="match status" value="1"/>
</dbReference>
<evidence type="ECO:0000256" key="5">
    <source>
        <dbReference type="ARBA" id="ARBA00022695"/>
    </source>
</evidence>
<evidence type="ECO:0000259" key="20">
    <source>
        <dbReference type="PROSITE" id="PS51456"/>
    </source>
</evidence>
<dbReference type="Proteomes" id="UP000242457">
    <property type="component" value="Unassembled WGS sequence"/>
</dbReference>
<keyword evidence="13" id="KW-0539">Nucleus</keyword>
<dbReference type="GO" id="GO:0005524">
    <property type="term" value="F:ATP binding"/>
    <property type="evidence" value="ECO:0007669"/>
    <property type="project" value="UniProtKB-UniRule"/>
</dbReference>
<dbReference type="GO" id="GO:0005634">
    <property type="term" value="C:nucleus"/>
    <property type="evidence" value="ECO:0007669"/>
    <property type="project" value="UniProtKB-SubCell"/>
</dbReference>
<evidence type="ECO:0000256" key="12">
    <source>
        <dbReference type="ARBA" id="ARBA00023175"/>
    </source>
</evidence>
<dbReference type="CDD" id="cd00124">
    <property type="entry name" value="MYSc"/>
    <property type="match status" value="1"/>
</dbReference>
<dbReference type="Gene3D" id="3.40.850.10">
    <property type="entry name" value="Kinesin motor domain"/>
    <property type="match status" value="1"/>
</dbReference>
<evidence type="ECO:0000256" key="6">
    <source>
        <dbReference type="ARBA" id="ARBA00022741"/>
    </source>
</evidence>
<dbReference type="InterPro" id="IPR001609">
    <property type="entry name" value="Myosin_head_motor_dom-like"/>
</dbReference>
<evidence type="ECO:0000313" key="21">
    <source>
        <dbReference type="EMBL" id="PBC32733.1"/>
    </source>
</evidence>
<dbReference type="SMART" id="SM00242">
    <property type="entry name" value="MYSc"/>
    <property type="match status" value="1"/>
</dbReference>
<keyword evidence="8 16" id="KW-0067">ATP-binding</keyword>
<dbReference type="EMBL" id="KZ288215">
    <property type="protein sequence ID" value="PBC32733.1"/>
    <property type="molecule type" value="Genomic_DNA"/>
</dbReference>
<dbReference type="Gene3D" id="1.20.5.4820">
    <property type="match status" value="1"/>
</dbReference>
<dbReference type="GO" id="GO:0003774">
    <property type="term" value="F:cytoskeletal motor activity"/>
    <property type="evidence" value="ECO:0007669"/>
    <property type="project" value="UniProtKB-UniRule"/>
</dbReference>
<dbReference type="PROSITE" id="PS50056">
    <property type="entry name" value="TYR_PHOSPHATASE_2"/>
    <property type="match status" value="1"/>
</dbReference>
<dbReference type="FunFam" id="2.40.50.140:FF:000111">
    <property type="entry name" value="mRNA-capping enzyme"/>
    <property type="match status" value="1"/>
</dbReference>
<dbReference type="OrthoDB" id="200924at2759"/>
<evidence type="ECO:0000256" key="13">
    <source>
        <dbReference type="ARBA" id="ARBA00023242"/>
    </source>
</evidence>
<feature type="domain" description="Tyrosine-protein phosphatase" evidence="18">
    <location>
        <begin position="32"/>
        <end position="189"/>
    </location>
</feature>
<evidence type="ECO:0000259" key="19">
    <source>
        <dbReference type="PROSITE" id="PS50056"/>
    </source>
</evidence>
<dbReference type="Gene3D" id="3.30.470.30">
    <property type="entry name" value="DNA ligase/mRNA capping enzyme"/>
    <property type="match status" value="1"/>
</dbReference>
<dbReference type="Pfam" id="PF22785">
    <property type="entry name" value="Tc-R-P"/>
    <property type="match status" value="1"/>
</dbReference>
<dbReference type="Pfam" id="PF03919">
    <property type="entry name" value="mRNA_cap_C"/>
    <property type="match status" value="1"/>
</dbReference>
<dbReference type="SUPFAM" id="SSF52799">
    <property type="entry name" value="(Phosphotyrosine protein) phosphatases II"/>
    <property type="match status" value="1"/>
</dbReference>
<organism evidence="21 22">
    <name type="scientific">Apis cerana cerana</name>
    <name type="common">Oriental honeybee</name>
    <dbReference type="NCBI Taxonomy" id="94128"/>
    <lineage>
        <taxon>Eukaryota</taxon>
        <taxon>Metazoa</taxon>
        <taxon>Ecdysozoa</taxon>
        <taxon>Arthropoda</taxon>
        <taxon>Hexapoda</taxon>
        <taxon>Insecta</taxon>
        <taxon>Pterygota</taxon>
        <taxon>Neoptera</taxon>
        <taxon>Endopterygota</taxon>
        <taxon>Hymenoptera</taxon>
        <taxon>Apocrita</taxon>
        <taxon>Aculeata</taxon>
        <taxon>Apoidea</taxon>
        <taxon>Anthophila</taxon>
        <taxon>Apidae</taxon>
        <taxon>Apis</taxon>
    </lineage>
</organism>
<dbReference type="GO" id="GO:0006370">
    <property type="term" value="P:7-methylguanosine mRNA capping"/>
    <property type="evidence" value="ECO:0007669"/>
    <property type="project" value="UniProtKB-KW"/>
</dbReference>
<evidence type="ECO:0000256" key="15">
    <source>
        <dbReference type="PROSITE-ProRule" id="PRU00221"/>
    </source>
</evidence>
<dbReference type="InterPro" id="IPR012340">
    <property type="entry name" value="NA-bd_OB-fold"/>
</dbReference>
<evidence type="ECO:0000256" key="3">
    <source>
        <dbReference type="ARBA" id="ARBA00022664"/>
    </source>
</evidence>
<proteinExistence type="inferred from homology"/>
<evidence type="ECO:0000256" key="14">
    <source>
        <dbReference type="ARBA" id="ARBA00044624"/>
    </source>
</evidence>
<dbReference type="InterPro" id="IPR051029">
    <property type="entry name" value="mRNA_Capping_Enz/RNA_Phosphat"/>
</dbReference>
<dbReference type="InterPro" id="IPR001339">
    <property type="entry name" value="mRNA_cap_enzyme_adenylation"/>
</dbReference>
<name>A0A2A3ELR4_APICC</name>
<dbReference type="InterPro" id="IPR000387">
    <property type="entry name" value="Tyr_Pase_dom"/>
</dbReference>
<keyword evidence="12 16" id="KW-0505">Motor protein</keyword>
<keyword evidence="7" id="KW-0378">Hydrolase</keyword>
<dbReference type="PROSITE" id="PS50294">
    <property type="entry name" value="WD_REPEATS_REGION"/>
    <property type="match status" value="1"/>
</dbReference>
<dbReference type="InterPro" id="IPR015943">
    <property type="entry name" value="WD40/YVTN_repeat-like_dom_sf"/>
</dbReference>
<dbReference type="Pfam" id="PF01331">
    <property type="entry name" value="mRNA_cap_enzyme"/>
    <property type="match status" value="1"/>
</dbReference>
<feature type="domain" description="Tyrosine specific protein phosphatases" evidence="19">
    <location>
        <begin position="110"/>
        <end position="177"/>
    </location>
</feature>
<evidence type="ECO:0000256" key="7">
    <source>
        <dbReference type="ARBA" id="ARBA00022801"/>
    </source>
</evidence>
<keyword evidence="9" id="KW-0506">mRNA capping</keyword>
<feature type="binding site" evidence="16">
    <location>
        <begin position="1035"/>
        <end position="1042"/>
    </location>
    <ligand>
        <name>ATP</name>
        <dbReference type="ChEBI" id="CHEBI:30616"/>
    </ligand>
</feature>
<dbReference type="Gene3D" id="2.130.10.10">
    <property type="entry name" value="YVTN repeat-like/Quinoprotein amine dehydrogenase"/>
    <property type="match status" value="1"/>
</dbReference>
<dbReference type="Gene3D" id="3.90.190.10">
    <property type="entry name" value="Protein tyrosine phosphatase superfamily"/>
    <property type="match status" value="1"/>
</dbReference>
<evidence type="ECO:0000259" key="18">
    <source>
        <dbReference type="PROSITE" id="PS50054"/>
    </source>
</evidence>
<dbReference type="InterPro" id="IPR036961">
    <property type="entry name" value="Kinesin_motor_dom_sf"/>
</dbReference>